<comment type="catalytic activity">
    <reaction evidence="9">
        <text>pyridoxamine 5'-phosphate + O2 + H2O = pyridoxal 5'-phosphate + H2O2 + NH4(+)</text>
        <dbReference type="Rhea" id="RHEA:15817"/>
        <dbReference type="ChEBI" id="CHEBI:15377"/>
        <dbReference type="ChEBI" id="CHEBI:15379"/>
        <dbReference type="ChEBI" id="CHEBI:16240"/>
        <dbReference type="ChEBI" id="CHEBI:28938"/>
        <dbReference type="ChEBI" id="CHEBI:58451"/>
        <dbReference type="ChEBI" id="CHEBI:597326"/>
        <dbReference type="EC" id="1.4.3.5"/>
    </reaction>
</comment>
<feature type="binding site" evidence="9 11">
    <location>
        <position position="84"/>
    </location>
    <ligand>
        <name>FMN</name>
        <dbReference type="ChEBI" id="CHEBI:58210"/>
    </ligand>
</feature>
<name>A0A512BG91_9BACT</name>
<feature type="binding site" evidence="9 11">
    <location>
        <position position="106"/>
    </location>
    <ligand>
        <name>FMN</name>
        <dbReference type="ChEBI" id="CHEBI:58210"/>
    </ligand>
</feature>
<evidence type="ECO:0000256" key="3">
    <source>
        <dbReference type="ARBA" id="ARBA00007301"/>
    </source>
</evidence>
<dbReference type="NCBIfam" id="TIGR00558">
    <property type="entry name" value="pdxH"/>
    <property type="match status" value="1"/>
</dbReference>
<keyword evidence="15" id="KW-1185">Reference proteome</keyword>
<dbReference type="PANTHER" id="PTHR10851:SF0">
    <property type="entry name" value="PYRIDOXINE-5'-PHOSPHATE OXIDASE"/>
    <property type="match status" value="1"/>
</dbReference>
<feature type="binding site" evidence="9 11">
    <location>
        <position position="196"/>
    </location>
    <ligand>
        <name>FMN</name>
        <dbReference type="ChEBI" id="CHEBI:58210"/>
    </ligand>
</feature>
<accession>A0A512BG91</accession>
<feature type="binding site" evidence="10">
    <location>
        <begin position="9"/>
        <end position="12"/>
    </location>
    <ligand>
        <name>substrate</name>
    </ligand>
</feature>
<evidence type="ECO:0000256" key="5">
    <source>
        <dbReference type="ARBA" id="ARBA00022630"/>
    </source>
</evidence>
<sequence length="213" mass="24417">MEQSIADIRKDYKLKSLLEEDVLDNPLEQFKNWWSEAINSKIEEVNAMTLATSTPDGSPSARIVLLKGLSAEGFMFFTNYKSHKGKELAANPKAALVFFWKELERQVRIEGSVDKVSEADSEAYFASRPAASKIGAWASAQSTTIANRDIIERNVLKYQAEFGEENIPKPPHWGGYIVRPLRVEFWQGRRSRLHDRILYRREENGWTIERLAP</sequence>
<dbReference type="AlphaFoldDB" id="A0A512BG91"/>
<dbReference type="InterPro" id="IPR000659">
    <property type="entry name" value="Pyridox_Oxase"/>
</dbReference>
<keyword evidence="5 9" id="KW-0285">Flavoprotein</keyword>
<dbReference type="Pfam" id="PF10590">
    <property type="entry name" value="PNP_phzG_C"/>
    <property type="match status" value="1"/>
</dbReference>
<dbReference type="OrthoDB" id="9780392at2"/>
<evidence type="ECO:0000256" key="2">
    <source>
        <dbReference type="ARBA" id="ARBA00005037"/>
    </source>
</evidence>
<evidence type="ECO:0000259" key="12">
    <source>
        <dbReference type="Pfam" id="PF01243"/>
    </source>
</evidence>
<organism evidence="14 15">
    <name type="scientific">Segetibacter aerophilus</name>
    <dbReference type="NCBI Taxonomy" id="670293"/>
    <lineage>
        <taxon>Bacteria</taxon>
        <taxon>Pseudomonadati</taxon>
        <taxon>Bacteroidota</taxon>
        <taxon>Chitinophagia</taxon>
        <taxon>Chitinophagales</taxon>
        <taxon>Chitinophagaceae</taxon>
        <taxon>Segetibacter</taxon>
    </lineage>
</organism>
<dbReference type="SUPFAM" id="SSF50475">
    <property type="entry name" value="FMN-binding split barrel"/>
    <property type="match status" value="1"/>
</dbReference>
<dbReference type="InterPro" id="IPR019576">
    <property type="entry name" value="Pyridoxamine_oxidase_dimer_C"/>
</dbReference>
<dbReference type="EMBL" id="BJYT01000014">
    <property type="protein sequence ID" value="GEO10895.1"/>
    <property type="molecule type" value="Genomic_DNA"/>
</dbReference>
<comment type="catalytic activity">
    <reaction evidence="9">
        <text>pyridoxine 5'-phosphate + O2 = pyridoxal 5'-phosphate + H2O2</text>
        <dbReference type="Rhea" id="RHEA:15149"/>
        <dbReference type="ChEBI" id="CHEBI:15379"/>
        <dbReference type="ChEBI" id="CHEBI:16240"/>
        <dbReference type="ChEBI" id="CHEBI:58589"/>
        <dbReference type="ChEBI" id="CHEBI:597326"/>
        <dbReference type="EC" id="1.4.3.5"/>
    </reaction>
</comment>
<comment type="subunit">
    <text evidence="4 9">Homodimer.</text>
</comment>
<comment type="similarity">
    <text evidence="3 9">Belongs to the pyridoxamine 5'-phosphate oxidase family.</text>
</comment>
<dbReference type="NCBIfam" id="NF004231">
    <property type="entry name" value="PRK05679.1"/>
    <property type="match status" value="1"/>
</dbReference>
<feature type="binding site" evidence="9 10">
    <location>
        <position position="124"/>
    </location>
    <ligand>
        <name>substrate</name>
    </ligand>
</feature>
<reference evidence="14 15" key="1">
    <citation type="submission" date="2019-07" db="EMBL/GenBank/DDBJ databases">
        <title>Whole genome shotgun sequence of Segetibacter aerophilus NBRC 106135.</title>
        <authorList>
            <person name="Hosoyama A."/>
            <person name="Uohara A."/>
            <person name="Ohji S."/>
            <person name="Ichikawa N."/>
        </authorList>
    </citation>
    <scope>NUCLEOTIDE SEQUENCE [LARGE SCALE GENOMIC DNA]</scope>
    <source>
        <strain evidence="14 15">NBRC 106135</strain>
    </source>
</reference>
<dbReference type="Proteomes" id="UP000321513">
    <property type="component" value="Unassembled WGS sequence"/>
</dbReference>
<dbReference type="InterPro" id="IPR012349">
    <property type="entry name" value="Split_barrel_FMN-bd"/>
</dbReference>
<keyword evidence="8 9" id="KW-0664">Pyridoxine biosynthesis</keyword>
<evidence type="ECO:0000256" key="7">
    <source>
        <dbReference type="ARBA" id="ARBA00023002"/>
    </source>
</evidence>
<evidence type="ECO:0000313" key="14">
    <source>
        <dbReference type="EMBL" id="GEO10895.1"/>
    </source>
</evidence>
<evidence type="ECO:0000256" key="6">
    <source>
        <dbReference type="ARBA" id="ARBA00022643"/>
    </source>
</evidence>
<comment type="caution">
    <text evidence="9">Lacks conserved residue(s) required for the propagation of feature annotation.</text>
</comment>
<comment type="cofactor">
    <cofactor evidence="9 11">
        <name>FMN</name>
        <dbReference type="ChEBI" id="CHEBI:58210"/>
    </cofactor>
    <text evidence="9 11">Binds 1 FMN per subunit.</text>
</comment>
<dbReference type="FunFam" id="2.30.110.10:FF:000005">
    <property type="entry name" value="NAD(P)H-hydrate epimerase"/>
    <property type="match status" value="1"/>
</dbReference>
<dbReference type="GO" id="GO:0004733">
    <property type="term" value="F:pyridoxamine phosphate oxidase activity"/>
    <property type="evidence" value="ECO:0007669"/>
    <property type="project" value="UniProtKB-UniRule"/>
</dbReference>
<feature type="binding site" evidence="9 11">
    <location>
        <begin position="77"/>
        <end position="78"/>
    </location>
    <ligand>
        <name>FMN</name>
        <dbReference type="ChEBI" id="CHEBI:58210"/>
    </ligand>
</feature>
<feature type="binding site" evidence="9 11">
    <location>
        <begin position="62"/>
        <end position="67"/>
    </location>
    <ligand>
        <name>FMN</name>
        <dbReference type="ChEBI" id="CHEBI:58210"/>
    </ligand>
</feature>
<evidence type="ECO:0000256" key="9">
    <source>
        <dbReference type="HAMAP-Rule" id="MF_01629"/>
    </source>
</evidence>
<evidence type="ECO:0000256" key="8">
    <source>
        <dbReference type="ARBA" id="ARBA00023096"/>
    </source>
</evidence>
<dbReference type="HAMAP" id="MF_01629">
    <property type="entry name" value="PdxH"/>
    <property type="match status" value="1"/>
</dbReference>
<feature type="binding site" evidence="9 10">
    <location>
        <begin position="192"/>
        <end position="194"/>
    </location>
    <ligand>
        <name>substrate</name>
    </ligand>
</feature>
<keyword evidence="6 9" id="KW-0288">FMN</keyword>
<feature type="binding site" evidence="9 11">
    <location>
        <begin position="141"/>
        <end position="142"/>
    </location>
    <ligand>
        <name>FMN</name>
        <dbReference type="ChEBI" id="CHEBI:58210"/>
    </ligand>
</feature>
<evidence type="ECO:0000256" key="10">
    <source>
        <dbReference type="PIRSR" id="PIRSR000190-1"/>
    </source>
</evidence>
<gene>
    <name evidence="9 14" type="primary">pdxH</name>
    <name evidence="14" type="ORF">SAE01_33910</name>
</gene>
<evidence type="ECO:0000256" key="1">
    <source>
        <dbReference type="ARBA" id="ARBA00004738"/>
    </source>
</evidence>
<feature type="binding site" evidence="9 11">
    <location>
        <position position="186"/>
    </location>
    <ligand>
        <name>FMN</name>
        <dbReference type="ChEBI" id="CHEBI:58210"/>
    </ligand>
</feature>
<dbReference type="GO" id="GO:0008615">
    <property type="term" value="P:pyridoxine biosynthetic process"/>
    <property type="evidence" value="ECO:0007669"/>
    <property type="project" value="UniProtKB-UniRule"/>
</dbReference>
<feature type="binding site" evidence="9 10">
    <location>
        <position position="132"/>
    </location>
    <ligand>
        <name>substrate</name>
    </ligand>
</feature>
<dbReference type="InterPro" id="IPR011576">
    <property type="entry name" value="Pyridox_Oxase_N"/>
</dbReference>
<comment type="pathway">
    <text evidence="2 9">Cofactor metabolism; pyridoxal 5'-phosphate salvage; pyridoxal 5'-phosphate from pyridoxine 5'-phosphate: step 1/1.</text>
</comment>
<dbReference type="InterPro" id="IPR019740">
    <property type="entry name" value="Pyridox_Oxase_CS"/>
</dbReference>
<dbReference type="UniPathway" id="UPA01068">
    <property type="reaction ID" value="UER00304"/>
</dbReference>
<feature type="binding site" evidence="9 10">
    <location>
        <position position="128"/>
    </location>
    <ligand>
        <name>substrate</name>
    </ligand>
</feature>
<dbReference type="GO" id="GO:0010181">
    <property type="term" value="F:FMN binding"/>
    <property type="evidence" value="ECO:0007669"/>
    <property type="project" value="UniProtKB-UniRule"/>
</dbReference>
<comment type="pathway">
    <text evidence="1 9">Cofactor metabolism; pyridoxal 5'-phosphate salvage; pyridoxal 5'-phosphate from pyridoxamine 5'-phosphate: step 1/1.</text>
</comment>
<dbReference type="PANTHER" id="PTHR10851">
    <property type="entry name" value="PYRIDOXINE-5-PHOSPHATE OXIDASE"/>
    <property type="match status" value="1"/>
</dbReference>
<feature type="domain" description="Pyridoxine 5'-phosphate oxidase dimerisation C-terminal" evidence="13">
    <location>
        <begin position="173"/>
        <end position="213"/>
    </location>
</feature>
<feature type="domain" description="Pyridoxamine 5'-phosphate oxidase N-terminal" evidence="12">
    <location>
        <begin position="36"/>
        <end position="157"/>
    </location>
</feature>
<comment type="caution">
    <text evidence="14">The sequence shown here is derived from an EMBL/GenBank/DDBJ whole genome shotgun (WGS) entry which is preliminary data.</text>
</comment>
<dbReference type="Pfam" id="PF01243">
    <property type="entry name" value="PNPOx_N"/>
    <property type="match status" value="1"/>
</dbReference>
<evidence type="ECO:0000259" key="13">
    <source>
        <dbReference type="Pfam" id="PF10590"/>
    </source>
</evidence>
<protein>
    <recommendedName>
        <fullName evidence="9">Pyridoxine/pyridoxamine 5'-phosphate oxidase</fullName>
        <ecNumber evidence="9">1.4.3.5</ecNumber>
    </recommendedName>
    <alternativeName>
        <fullName evidence="9">PNP/PMP oxidase</fullName>
        <shortName evidence="9">PNPOx</shortName>
    </alternativeName>
    <alternativeName>
        <fullName evidence="9">Pyridoxal 5'-phosphate synthase</fullName>
    </alternativeName>
</protein>
<dbReference type="PIRSF" id="PIRSF000190">
    <property type="entry name" value="Pyd_amn-ph_oxd"/>
    <property type="match status" value="1"/>
</dbReference>
<feature type="binding site" evidence="9 10">
    <location>
        <position position="67"/>
    </location>
    <ligand>
        <name>substrate</name>
    </ligand>
</feature>
<evidence type="ECO:0000313" key="15">
    <source>
        <dbReference type="Proteomes" id="UP000321513"/>
    </source>
</evidence>
<dbReference type="EC" id="1.4.3.5" evidence="9"/>
<keyword evidence="7 9" id="KW-0560">Oxidoreductase</keyword>
<dbReference type="RefSeq" id="WP_147205007.1">
    <property type="nucleotide sequence ID" value="NZ_BJYT01000014.1"/>
</dbReference>
<evidence type="ECO:0000256" key="4">
    <source>
        <dbReference type="ARBA" id="ARBA00011738"/>
    </source>
</evidence>
<comment type="function">
    <text evidence="9">Catalyzes the oxidation of either pyridoxine 5'-phosphate (PNP) or pyridoxamine 5'-phosphate (PMP) into pyridoxal 5'-phosphate (PLP).</text>
</comment>
<evidence type="ECO:0000256" key="11">
    <source>
        <dbReference type="PIRSR" id="PIRSR000190-2"/>
    </source>
</evidence>
<dbReference type="Gene3D" id="2.30.110.10">
    <property type="entry name" value="Electron Transport, Fmn-binding Protein, Chain A"/>
    <property type="match status" value="1"/>
</dbReference>
<dbReference type="PROSITE" id="PS01064">
    <property type="entry name" value="PYRIDOX_OXIDASE"/>
    <property type="match status" value="1"/>
</dbReference>
<proteinExistence type="inferred from homology"/>